<dbReference type="PROSITE" id="PS50045">
    <property type="entry name" value="SIGMA54_INTERACT_4"/>
    <property type="match status" value="1"/>
</dbReference>
<evidence type="ECO:0000259" key="6">
    <source>
        <dbReference type="PROSITE" id="PS50045"/>
    </source>
</evidence>
<dbReference type="Gene3D" id="1.10.8.60">
    <property type="match status" value="1"/>
</dbReference>
<comment type="caution">
    <text evidence="7">The sequence shown here is derived from an EMBL/GenBank/DDBJ whole genome shotgun (WGS) entry which is preliminary data.</text>
</comment>
<feature type="domain" description="Sigma-54 factor interaction" evidence="6">
    <location>
        <begin position="30"/>
        <end position="258"/>
    </location>
</feature>
<protein>
    <submittedName>
        <fullName evidence="7">Sigma-54 dependent transcriptional regulator</fullName>
    </submittedName>
</protein>
<keyword evidence="1" id="KW-0547">Nucleotide-binding</keyword>
<keyword evidence="2" id="KW-0067">ATP-binding</keyword>
<dbReference type="InterPro" id="IPR002078">
    <property type="entry name" value="Sigma_54_int"/>
</dbReference>
<dbReference type="Gene3D" id="3.40.50.300">
    <property type="entry name" value="P-loop containing nucleotide triphosphate hydrolases"/>
    <property type="match status" value="1"/>
</dbReference>
<keyword evidence="4" id="KW-0238">DNA-binding</keyword>
<dbReference type="Proteomes" id="UP001564408">
    <property type="component" value="Unassembled WGS sequence"/>
</dbReference>
<dbReference type="EMBL" id="JBDKXB010000005">
    <property type="protein sequence ID" value="MEY6431905.1"/>
    <property type="molecule type" value="Genomic_DNA"/>
</dbReference>
<gene>
    <name evidence="7" type="ORF">ABC977_05720</name>
</gene>
<dbReference type="SMART" id="SM00382">
    <property type="entry name" value="AAA"/>
    <property type="match status" value="1"/>
</dbReference>
<dbReference type="InterPro" id="IPR058031">
    <property type="entry name" value="AAA_lid_NorR"/>
</dbReference>
<dbReference type="SUPFAM" id="SSF52540">
    <property type="entry name" value="P-loop containing nucleoside triphosphate hydrolases"/>
    <property type="match status" value="1"/>
</dbReference>
<proteinExistence type="predicted"/>
<dbReference type="InterPro" id="IPR025944">
    <property type="entry name" value="Sigma_54_int_dom_CS"/>
</dbReference>
<dbReference type="RefSeq" id="WP_369666290.1">
    <property type="nucleotide sequence ID" value="NZ_JBDKXB010000005.1"/>
</dbReference>
<dbReference type="InterPro" id="IPR009057">
    <property type="entry name" value="Homeodomain-like_sf"/>
</dbReference>
<dbReference type="PROSITE" id="PS00676">
    <property type="entry name" value="SIGMA54_INTERACT_2"/>
    <property type="match status" value="1"/>
</dbReference>
<dbReference type="InterPro" id="IPR003593">
    <property type="entry name" value="AAA+_ATPase"/>
</dbReference>
<evidence type="ECO:0000256" key="2">
    <source>
        <dbReference type="ARBA" id="ARBA00022840"/>
    </source>
</evidence>
<evidence type="ECO:0000256" key="5">
    <source>
        <dbReference type="ARBA" id="ARBA00023163"/>
    </source>
</evidence>
<accession>A0ABV4BHK3</accession>
<dbReference type="InterPro" id="IPR027417">
    <property type="entry name" value="P-loop_NTPase"/>
</dbReference>
<dbReference type="CDD" id="cd00009">
    <property type="entry name" value="AAA"/>
    <property type="match status" value="1"/>
</dbReference>
<dbReference type="PROSITE" id="PS00675">
    <property type="entry name" value="SIGMA54_INTERACT_1"/>
    <property type="match status" value="1"/>
</dbReference>
<dbReference type="SUPFAM" id="SSF46689">
    <property type="entry name" value="Homeodomain-like"/>
    <property type="match status" value="1"/>
</dbReference>
<keyword evidence="3" id="KW-0805">Transcription regulation</keyword>
<dbReference type="InterPro" id="IPR025943">
    <property type="entry name" value="Sigma_54_int_dom_ATP-bd_2"/>
</dbReference>
<dbReference type="Pfam" id="PF00158">
    <property type="entry name" value="Sigma54_activat"/>
    <property type="match status" value="1"/>
</dbReference>
<evidence type="ECO:0000313" key="7">
    <source>
        <dbReference type="EMBL" id="MEY6431905.1"/>
    </source>
</evidence>
<evidence type="ECO:0000256" key="4">
    <source>
        <dbReference type="ARBA" id="ARBA00023125"/>
    </source>
</evidence>
<dbReference type="InterPro" id="IPR025662">
    <property type="entry name" value="Sigma_54_int_dom_ATP-bd_1"/>
</dbReference>
<sequence length="354" mass="38311">MRPSAFVVIDRARSGCEPSAPPVEPDGTGLVHADPVTGRILALAERVARTEAAVMLSGESGTGKEMFARHIHARSARADGPFVGVNCAAIPATMLEATLFGYERGAFTGAHQAYQGKFEQAHGGTLLLDEITEMDLDLQAKLLRVLQEREIERIGGRRPIPLEARILATTNRDLAAEVATGCFRIDLYYRLNVFPLIIPSLRERRADILPIALARIRAHAPEGGPIPRLTRAAEERLLTHSWPGNVRELDNVIQRALILQSGAWIDVDEICIEPVAVPPGPGSIMASAKPAPTGLGEDLRAHERDLILDALRATDGHREAAAARLGISPRTLRYRIARLRRLGVGIPVVLANGG</sequence>
<keyword evidence="5" id="KW-0804">Transcription</keyword>
<evidence type="ECO:0000256" key="3">
    <source>
        <dbReference type="ARBA" id="ARBA00023015"/>
    </source>
</evidence>
<organism evidence="7 8">
    <name type="scientific">Thioalkalicoccus limnaeus</name>
    <dbReference type="NCBI Taxonomy" id="120681"/>
    <lineage>
        <taxon>Bacteria</taxon>
        <taxon>Pseudomonadati</taxon>
        <taxon>Pseudomonadota</taxon>
        <taxon>Gammaproteobacteria</taxon>
        <taxon>Chromatiales</taxon>
        <taxon>Chromatiaceae</taxon>
        <taxon>Thioalkalicoccus</taxon>
    </lineage>
</organism>
<dbReference type="PROSITE" id="PS00688">
    <property type="entry name" value="SIGMA54_INTERACT_3"/>
    <property type="match status" value="1"/>
</dbReference>
<reference evidence="7 8" key="1">
    <citation type="submission" date="2024-05" db="EMBL/GenBank/DDBJ databases">
        <title>Genome Sequence and Characterization of the New Strain Purple Sulfur Bacterium of Genus Thioalkalicoccus.</title>
        <authorList>
            <person name="Bryantseva I.A."/>
            <person name="Kyndt J.A."/>
            <person name="Imhoff J.F."/>
        </authorList>
    </citation>
    <scope>NUCLEOTIDE SEQUENCE [LARGE SCALE GENOMIC DNA]</scope>
    <source>
        <strain evidence="7 8">Um2</strain>
    </source>
</reference>
<dbReference type="Pfam" id="PF25601">
    <property type="entry name" value="AAA_lid_14"/>
    <property type="match status" value="1"/>
</dbReference>
<dbReference type="PANTHER" id="PTHR32071:SF21">
    <property type="entry name" value="TRANSCRIPTIONAL REGULATORY PROTEIN FLGR"/>
    <property type="match status" value="1"/>
</dbReference>
<dbReference type="PRINTS" id="PR01590">
    <property type="entry name" value="HTHFIS"/>
</dbReference>
<dbReference type="Pfam" id="PF02954">
    <property type="entry name" value="HTH_8"/>
    <property type="match status" value="1"/>
</dbReference>
<evidence type="ECO:0000256" key="1">
    <source>
        <dbReference type="ARBA" id="ARBA00022741"/>
    </source>
</evidence>
<evidence type="ECO:0000313" key="8">
    <source>
        <dbReference type="Proteomes" id="UP001564408"/>
    </source>
</evidence>
<name>A0ABV4BHK3_9GAMM</name>
<keyword evidence="8" id="KW-1185">Reference proteome</keyword>
<dbReference type="PANTHER" id="PTHR32071">
    <property type="entry name" value="TRANSCRIPTIONAL REGULATORY PROTEIN"/>
    <property type="match status" value="1"/>
</dbReference>
<dbReference type="Gene3D" id="1.10.10.60">
    <property type="entry name" value="Homeodomain-like"/>
    <property type="match status" value="1"/>
</dbReference>
<dbReference type="InterPro" id="IPR002197">
    <property type="entry name" value="HTH_Fis"/>
</dbReference>